<gene>
    <name evidence="1" type="ORF">ASZ90_006018</name>
</gene>
<evidence type="ECO:0000313" key="1">
    <source>
        <dbReference type="EMBL" id="KUG24169.1"/>
    </source>
</evidence>
<reference evidence="1" key="1">
    <citation type="journal article" date="2015" name="Proc. Natl. Acad. Sci. U.S.A.">
        <title>Networks of energetic and metabolic interactions define dynamics in microbial communities.</title>
        <authorList>
            <person name="Embree M."/>
            <person name="Liu J.K."/>
            <person name="Al-Bassam M.M."/>
            <person name="Zengler K."/>
        </authorList>
    </citation>
    <scope>NUCLEOTIDE SEQUENCE</scope>
</reference>
<proteinExistence type="predicted"/>
<dbReference type="EMBL" id="LNQE01000858">
    <property type="protein sequence ID" value="KUG24169.1"/>
    <property type="molecule type" value="Genomic_DNA"/>
</dbReference>
<dbReference type="AlphaFoldDB" id="A0A0W8FTU1"/>
<organism evidence="1">
    <name type="scientific">hydrocarbon metagenome</name>
    <dbReference type="NCBI Taxonomy" id="938273"/>
    <lineage>
        <taxon>unclassified sequences</taxon>
        <taxon>metagenomes</taxon>
        <taxon>ecological metagenomes</taxon>
    </lineage>
</organism>
<protein>
    <submittedName>
        <fullName evidence="1">Uncharacterized protein</fullName>
    </submittedName>
</protein>
<name>A0A0W8FTU1_9ZZZZ</name>
<sequence length="40" mass="4274">MSFPGSQTGECRLTGESSILSSAGGGLRGWKYFYFVVAIL</sequence>
<accession>A0A0W8FTU1</accession>
<comment type="caution">
    <text evidence="1">The sequence shown here is derived from an EMBL/GenBank/DDBJ whole genome shotgun (WGS) entry which is preliminary data.</text>
</comment>